<accession>A0A1U7M2W3</accession>
<dbReference type="AlphaFoldDB" id="A0A1U7M2W3"/>
<comment type="caution">
    <text evidence="1">The sequence shown here is derived from an EMBL/GenBank/DDBJ whole genome shotgun (WGS) entry which is preliminary data.</text>
</comment>
<organism evidence="1 2">
    <name type="scientific">Tissierella creatinophila DSM 6911</name>
    <dbReference type="NCBI Taxonomy" id="1123403"/>
    <lineage>
        <taxon>Bacteria</taxon>
        <taxon>Bacillati</taxon>
        <taxon>Bacillota</taxon>
        <taxon>Tissierellia</taxon>
        <taxon>Tissierellales</taxon>
        <taxon>Tissierellaceae</taxon>
        <taxon>Tissierella</taxon>
    </lineage>
</organism>
<dbReference type="Proteomes" id="UP000186112">
    <property type="component" value="Unassembled WGS sequence"/>
</dbReference>
<dbReference type="RefSeq" id="WP_075728115.1">
    <property type="nucleotide sequence ID" value="NZ_LTDM01000064.1"/>
</dbReference>
<name>A0A1U7M2W3_TISCR</name>
<evidence type="ECO:0000313" key="1">
    <source>
        <dbReference type="EMBL" id="OLS01662.1"/>
    </source>
</evidence>
<reference evidence="1 2" key="1">
    <citation type="submission" date="2016-02" db="EMBL/GenBank/DDBJ databases">
        <title>Genome sequence of Tissierella creatinophila DSM 6911.</title>
        <authorList>
            <person name="Poehlein A."/>
            <person name="Daniel R."/>
        </authorList>
    </citation>
    <scope>NUCLEOTIDE SEQUENCE [LARGE SCALE GENOMIC DNA]</scope>
    <source>
        <strain evidence="1 2">DSM 6911</strain>
    </source>
</reference>
<proteinExistence type="predicted"/>
<evidence type="ECO:0000313" key="2">
    <source>
        <dbReference type="Proteomes" id="UP000186112"/>
    </source>
</evidence>
<dbReference type="OrthoDB" id="1952884at2"/>
<dbReference type="EMBL" id="LTDM01000064">
    <property type="protein sequence ID" value="OLS01662.1"/>
    <property type="molecule type" value="Genomic_DNA"/>
</dbReference>
<protein>
    <submittedName>
        <fullName evidence="1">Uncharacterized protein</fullName>
    </submittedName>
</protein>
<gene>
    <name evidence="1" type="ORF">TICRE_22620</name>
</gene>
<sequence length="244" mass="29192">MALSDSKVYDIYEELKYKFLFNNDINCMHILLNLYELENNINNIFPKYISIRRLRKNIRKALNDRRGNHLIAYNLGELIHEDINKLELLIYLEAYKAGYLNKKHVNILENITLKYFSISNLYNMRYLFNFDTSISEVNNFKLDIYESLLQEEKTQNILKGTITSYTENILKPKVLSLNKYLDKQLSIEYQSKPPYFRDEESILTLEELKVVYKEVVKIITINANKLYNHAYWNGLNDRLISRYK</sequence>
<keyword evidence="2" id="KW-1185">Reference proteome</keyword>